<organism evidence="2 3">
    <name type="scientific">Micavibrio aeruginosavorus</name>
    <dbReference type="NCBI Taxonomy" id="349221"/>
    <lineage>
        <taxon>Bacteria</taxon>
        <taxon>Pseudomonadati</taxon>
        <taxon>Bdellovibrionota</taxon>
        <taxon>Bdellovibrionia</taxon>
        <taxon>Bdellovibrionales</taxon>
        <taxon>Pseudobdellovibrionaceae</taxon>
        <taxon>Micavibrio</taxon>
    </lineage>
</organism>
<dbReference type="AlphaFoldDB" id="A0A2W4ZU18"/>
<protein>
    <submittedName>
        <fullName evidence="2">Uncharacterized protein</fullName>
    </submittedName>
</protein>
<feature type="region of interest" description="Disordered" evidence="1">
    <location>
        <begin position="1"/>
        <end position="21"/>
    </location>
</feature>
<comment type="caution">
    <text evidence="2">The sequence shown here is derived from an EMBL/GenBank/DDBJ whole genome shotgun (WGS) entry which is preliminary data.</text>
</comment>
<sequence length="99" mass="10875">MSPASTALRLSSERSKSPERTSATIVRLFGNAAEDNEALRKKQYERQREMMAEALKNAPPAAEVTRSVQNQALRYTPADEMTVGNQAAMQGAKGFAFKL</sequence>
<evidence type="ECO:0000313" key="2">
    <source>
        <dbReference type="EMBL" id="PZO85760.1"/>
    </source>
</evidence>
<dbReference type="Proteomes" id="UP000249557">
    <property type="component" value="Unassembled WGS sequence"/>
</dbReference>
<evidence type="ECO:0000256" key="1">
    <source>
        <dbReference type="SAM" id="MobiDB-lite"/>
    </source>
</evidence>
<name>A0A2W4ZU18_9BACT</name>
<gene>
    <name evidence="2" type="ORF">DI626_07180</name>
</gene>
<evidence type="ECO:0000313" key="3">
    <source>
        <dbReference type="Proteomes" id="UP000249557"/>
    </source>
</evidence>
<reference evidence="2 3" key="1">
    <citation type="submission" date="2017-08" db="EMBL/GenBank/DDBJ databases">
        <title>Infants hospitalized years apart are colonized by the same room-sourced microbial strains.</title>
        <authorList>
            <person name="Brooks B."/>
            <person name="Olm M.R."/>
            <person name="Firek B.A."/>
            <person name="Baker R."/>
            <person name="Thomas B.C."/>
            <person name="Morowitz M.J."/>
            <person name="Banfield J.F."/>
        </authorList>
    </citation>
    <scope>NUCLEOTIDE SEQUENCE [LARGE SCALE GENOMIC DNA]</scope>
    <source>
        <strain evidence="2">S2_018_000_R2_104</strain>
    </source>
</reference>
<dbReference type="EMBL" id="QFNK01000137">
    <property type="protein sequence ID" value="PZO85760.1"/>
    <property type="molecule type" value="Genomic_DNA"/>
</dbReference>
<accession>A0A2W4ZU18</accession>
<proteinExistence type="predicted"/>